<accession>A0A0F9FMZ0</accession>
<evidence type="ECO:0008006" key="2">
    <source>
        <dbReference type="Google" id="ProtNLM"/>
    </source>
</evidence>
<organism evidence="1">
    <name type="scientific">marine sediment metagenome</name>
    <dbReference type="NCBI Taxonomy" id="412755"/>
    <lineage>
        <taxon>unclassified sequences</taxon>
        <taxon>metagenomes</taxon>
        <taxon>ecological metagenomes</taxon>
    </lineage>
</organism>
<dbReference type="EMBL" id="LAZR01031903">
    <property type="protein sequence ID" value="KKL52412.1"/>
    <property type="molecule type" value="Genomic_DNA"/>
</dbReference>
<comment type="caution">
    <text evidence="1">The sequence shown here is derived from an EMBL/GenBank/DDBJ whole genome shotgun (WGS) entry which is preliminary data.</text>
</comment>
<dbReference type="SUPFAM" id="SSF53335">
    <property type="entry name" value="S-adenosyl-L-methionine-dependent methyltransferases"/>
    <property type="match status" value="1"/>
</dbReference>
<reference evidence="1" key="1">
    <citation type="journal article" date="2015" name="Nature">
        <title>Complex archaea that bridge the gap between prokaryotes and eukaryotes.</title>
        <authorList>
            <person name="Spang A."/>
            <person name="Saw J.H."/>
            <person name="Jorgensen S.L."/>
            <person name="Zaremba-Niedzwiedzka K."/>
            <person name="Martijn J."/>
            <person name="Lind A.E."/>
            <person name="van Eijk R."/>
            <person name="Schleper C."/>
            <person name="Guy L."/>
            <person name="Ettema T.J."/>
        </authorList>
    </citation>
    <scope>NUCLEOTIDE SEQUENCE</scope>
</reference>
<gene>
    <name evidence="1" type="ORF">LCGC14_2285690</name>
</gene>
<dbReference type="Gene3D" id="3.40.50.150">
    <property type="entry name" value="Vaccinia Virus protein VP39"/>
    <property type="match status" value="1"/>
</dbReference>
<dbReference type="Pfam" id="PF13489">
    <property type="entry name" value="Methyltransf_23"/>
    <property type="match status" value="1"/>
</dbReference>
<proteinExistence type="predicted"/>
<evidence type="ECO:0000313" key="1">
    <source>
        <dbReference type="EMBL" id="KKL52412.1"/>
    </source>
</evidence>
<name>A0A0F9FMZ0_9ZZZZ</name>
<dbReference type="CDD" id="cd02440">
    <property type="entry name" value="AdoMet_MTases"/>
    <property type="match status" value="1"/>
</dbReference>
<dbReference type="AlphaFoldDB" id="A0A0F9FMZ0"/>
<protein>
    <recommendedName>
        <fullName evidence="2">Methyltransferase type 11 domain-containing protein</fullName>
    </recommendedName>
</protein>
<dbReference type="InterPro" id="IPR029063">
    <property type="entry name" value="SAM-dependent_MTases_sf"/>
</dbReference>
<sequence length="216" mass="25703">MSNVSIKHTDNEGISKKLSVLGPKFNDLIFVRKNVYEFMKEILPKIHTCDVLEIGPRTKDQDNGLSKTLQPYLIYTKEILERQKNTYKTCDLDKNIGANYQFDVNELYDKVGQIFDVIICCEVMEHTPEFWKLPETFYKLLRDKGKLFLTVPFYFMHHDPKPDYWRFTEDGLEYLFAPYFNIRITKLLWQHDDGQRAIHMTLVGTKMEFYNANDKY</sequence>